<accession>U5VZC0</accession>
<dbReference type="SUPFAM" id="SSF52266">
    <property type="entry name" value="SGNH hydrolase"/>
    <property type="match status" value="1"/>
</dbReference>
<dbReference type="PANTHER" id="PTHR30383:SF5">
    <property type="entry name" value="SGNH HYDROLASE-TYPE ESTERASE DOMAIN-CONTAINING PROTEIN"/>
    <property type="match status" value="1"/>
</dbReference>
<reference evidence="3 4" key="1">
    <citation type="journal article" date="2014" name="J. Biotechnol.">
        <title>Complete genome sequence of the actinobacterium Actinoplanes friuliensis HAG 010964, producer of the lipopeptide antibiotic friulimycin.</title>
        <authorList>
            <person name="Ruckert C."/>
            <person name="Szczepanowski R."/>
            <person name="Albersmeier A."/>
            <person name="Goesmann A."/>
            <person name="Fischer N."/>
            <person name="Steinkamper A."/>
            <person name="Puhler A."/>
            <person name="Biener R."/>
            <person name="Schwartz D."/>
            <person name="Kalinowski J."/>
        </authorList>
    </citation>
    <scope>NUCLEOTIDE SEQUENCE [LARGE SCALE GENOMIC DNA]</scope>
    <source>
        <strain evidence="3 4">DSM 7358</strain>
    </source>
</reference>
<dbReference type="PATRIC" id="fig|1246995.3.peg.2787"/>
<dbReference type="PANTHER" id="PTHR30383">
    <property type="entry name" value="THIOESTERASE 1/PROTEASE 1/LYSOPHOSPHOLIPASE L1"/>
    <property type="match status" value="1"/>
</dbReference>
<dbReference type="Pfam" id="PF13472">
    <property type="entry name" value="Lipase_GDSL_2"/>
    <property type="match status" value="1"/>
</dbReference>
<dbReference type="eggNOG" id="COG2755">
    <property type="taxonomic scope" value="Bacteria"/>
</dbReference>
<keyword evidence="1" id="KW-0812">Transmembrane</keyword>
<gene>
    <name evidence="3" type="ORF">AFR_13725</name>
</gene>
<evidence type="ECO:0000313" key="4">
    <source>
        <dbReference type="Proteomes" id="UP000017746"/>
    </source>
</evidence>
<feature type="transmembrane region" description="Helical" evidence="1">
    <location>
        <begin position="12"/>
        <end position="34"/>
    </location>
</feature>
<dbReference type="GO" id="GO:0004622">
    <property type="term" value="F:phosphatidylcholine lysophospholipase activity"/>
    <property type="evidence" value="ECO:0007669"/>
    <property type="project" value="TreeGrafter"/>
</dbReference>
<sequence length="263" mass="28655">MTTDVRHRRPVLRRVVLGSVTVLAVGLLAFGYMLTKAFLEKPGNGPDAFRDRPASSSLTVVAGASTVQGTISADWVSGLYKPGTETVNAGINGHTTKDMLARLDRDVIELHPDRVIMLIGTNDIRGDLAPAASQANMAKMLDKLTTQTDAKVAVMSLQPLGEQINSDNNVRVRAYNAMLQQEAAKRGVDYLPLYENLVPLLGTDAPDFSFPILQTAFDKFILDKTFTEMSESHGLKVTVDNVHLNERGAGVAHRLAAEWLEKN</sequence>
<evidence type="ECO:0000256" key="1">
    <source>
        <dbReference type="SAM" id="Phobius"/>
    </source>
</evidence>
<dbReference type="KEGG" id="afs:AFR_13725"/>
<dbReference type="HOGENOM" id="CLU_051989_5_1_11"/>
<dbReference type="InterPro" id="IPR013830">
    <property type="entry name" value="SGNH_hydro"/>
</dbReference>
<evidence type="ECO:0000313" key="3">
    <source>
        <dbReference type="EMBL" id="AGZ41031.1"/>
    </source>
</evidence>
<dbReference type="Gene3D" id="3.40.50.1110">
    <property type="entry name" value="SGNH hydrolase"/>
    <property type="match status" value="1"/>
</dbReference>
<keyword evidence="1" id="KW-0472">Membrane</keyword>
<feature type="domain" description="SGNH hydrolase-type esterase" evidence="2">
    <location>
        <begin position="74"/>
        <end position="207"/>
    </location>
</feature>
<organism evidence="3 4">
    <name type="scientific">Actinoplanes friuliensis DSM 7358</name>
    <dbReference type="NCBI Taxonomy" id="1246995"/>
    <lineage>
        <taxon>Bacteria</taxon>
        <taxon>Bacillati</taxon>
        <taxon>Actinomycetota</taxon>
        <taxon>Actinomycetes</taxon>
        <taxon>Micromonosporales</taxon>
        <taxon>Micromonosporaceae</taxon>
        <taxon>Actinoplanes</taxon>
    </lineage>
</organism>
<keyword evidence="4" id="KW-1185">Reference proteome</keyword>
<dbReference type="OrthoDB" id="9794725at2"/>
<dbReference type="RefSeq" id="WP_023361090.1">
    <property type="nucleotide sequence ID" value="NC_022657.1"/>
</dbReference>
<dbReference type="EMBL" id="CP006272">
    <property type="protein sequence ID" value="AGZ41031.1"/>
    <property type="molecule type" value="Genomic_DNA"/>
</dbReference>
<dbReference type="InterPro" id="IPR036514">
    <property type="entry name" value="SGNH_hydro_sf"/>
</dbReference>
<evidence type="ECO:0000259" key="2">
    <source>
        <dbReference type="Pfam" id="PF13472"/>
    </source>
</evidence>
<keyword evidence="1" id="KW-1133">Transmembrane helix</keyword>
<dbReference type="AlphaFoldDB" id="U5VZC0"/>
<name>U5VZC0_9ACTN</name>
<protein>
    <submittedName>
        <fullName evidence="3">G-D-S-L family lipolytic protein</fullName>
    </submittedName>
</protein>
<proteinExistence type="predicted"/>
<dbReference type="STRING" id="1246995.AFR_13725"/>
<dbReference type="Proteomes" id="UP000017746">
    <property type="component" value="Chromosome"/>
</dbReference>
<dbReference type="InterPro" id="IPR051532">
    <property type="entry name" value="Ester_Hydrolysis_Enzymes"/>
</dbReference>